<reference evidence="2 3" key="1">
    <citation type="submission" date="2024-09" db="EMBL/GenBank/DDBJ databases">
        <authorList>
            <person name="Lee S.D."/>
        </authorList>
    </citation>
    <scope>NUCLEOTIDE SEQUENCE [LARGE SCALE GENOMIC DNA]</scope>
    <source>
        <strain evidence="2 3">N1-5</strain>
    </source>
</reference>
<dbReference type="PROSITE" id="PS00061">
    <property type="entry name" value="ADH_SHORT"/>
    <property type="match status" value="1"/>
</dbReference>
<dbReference type="PRINTS" id="PR00080">
    <property type="entry name" value="SDRFAMILY"/>
</dbReference>
<dbReference type="GO" id="GO:0016491">
    <property type="term" value="F:oxidoreductase activity"/>
    <property type="evidence" value="ECO:0007669"/>
    <property type="project" value="UniProtKB-KW"/>
</dbReference>
<proteinExistence type="inferred from homology"/>
<keyword evidence="2" id="KW-0560">Oxidoreductase</keyword>
<evidence type="ECO:0000313" key="3">
    <source>
        <dbReference type="Proteomes" id="UP001592528"/>
    </source>
</evidence>
<dbReference type="Proteomes" id="UP001592528">
    <property type="component" value="Unassembled WGS sequence"/>
</dbReference>
<comment type="similarity">
    <text evidence="1">Belongs to the short-chain dehydrogenases/reductases (SDR) family.</text>
</comment>
<protein>
    <submittedName>
        <fullName evidence="2">SDR family NAD(P)-dependent oxidoreductase</fullName>
        <ecNumber evidence="2">1.1.1.-</ecNumber>
    </submittedName>
</protein>
<accession>A0ABV6UR54</accession>
<gene>
    <name evidence="2" type="ORF">ACEZDJ_21885</name>
</gene>
<organism evidence="2 3">
    <name type="scientific">Streptacidiphilus cavernicola</name>
    <dbReference type="NCBI Taxonomy" id="3342716"/>
    <lineage>
        <taxon>Bacteria</taxon>
        <taxon>Bacillati</taxon>
        <taxon>Actinomycetota</taxon>
        <taxon>Actinomycetes</taxon>
        <taxon>Kitasatosporales</taxon>
        <taxon>Streptomycetaceae</taxon>
        <taxon>Streptacidiphilus</taxon>
    </lineage>
</organism>
<comment type="caution">
    <text evidence="2">The sequence shown here is derived from an EMBL/GenBank/DDBJ whole genome shotgun (WGS) entry which is preliminary data.</text>
</comment>
<dbReference type="NCBIfam" id="NF005559">
    <property type="entry name" value="PRK07231.1"/>
    <property type="match status" value="1"/>
</dbReference>
<dbReference type="InterPro" id="IPR036291">
    <property type="entry name" value="NAD(P)-bd_dom_sf"/>
</dbReference>
<dbReference type="Pfam" id="PF13561">
    <property type="entry name" value="adh_short_C2"/>
    <property type="match status" value="1"/>
</dbReference>
<dbReference type="RefSeq" id="WP_030260717.1">
    <property type="nucleotide sequence ID" value="NZ_JBHEZZ010000012.1"/>
</dbReference>
<dbReference type="PANTHER" id="PTHR42760">
    <property type="entry name" value="SHORT-CHAIN DEHYDROGENASES/REDUCTASES FAMILY MEMBER"/>
    <property type="match status" value="1"/>
</dbReference>
<keyword evidence="3" id="KW-1185">Reference proteome</keyword>
<evidence type="ECO:0000313" key="2">
    <source>
        <dbReference type="EMBL" id="MFC1403947.1"/>
    </source>
</evidence>
<dbReference type="PRINTS" id="PR00081">
    <property type="entry name" value="GDHRDH"/>
</dbReference>
<dbReference type="SUPFAM" id="SSF51735">
    <property type="entry name" value="NAD(P)-binding Rossmann-fold domains"/>
    <property type="match status" value="1"/>
</dbReference>
<name>A0ABV6UR54_9ACTN</name>
<dbReference type="Gene3D" id="3.40.50.720">
    <property type="entry name" value="NAD(P)-binding Rossmann-like Domain"/>
    <property type="match status" value="1"/>
</dbReference>
<dbReference type="InterPro" id="IPR002347">
    <property type="entry name" value="SDR_fam"/>
</dbReference>
<dbReference type="EC" id="1.1.1.-" evidence="2"/>
<evidence type="ECO:0000256" key="1">
    <source>
        <dbReference type="ARBA" id="ARBA00006484"/>
    </source>
</evidence>
<sequence length="266" mass="27218">MTDSETADPFGLTDRVAVVTGAGSGIGRATAQVLAAAGAYVVCADVNGAAAGATAESIGKSAGAATLDVTDRAAVFALIENTAAERGRLDILCNIAGIIRTGRVLDVPEADLDAVLAVNFKGTFHACQAAARIMCANGGGSIVNTASGAVDTAQPEIMSYSVSKAAVVQLTRNLAAEVGRYGVRVNAVAPGLVRTAMTGRHYLRPDGSMDETARAAAEKPLRRLSPLGMIGEPEDIAYAVRYLVSDAARFVTGQILRPNGGVAMPW</sequence>
<dbReference type="CDD" id="cd05233">
    <property type="entry name" value="SDR_c"/>
    <property type="match status" value="1"/>
</dbReference>
<dbReference type="InterPro" id="IPR020904">
    <property type="entry name" value="Sc_DH/Rdtase_CS"/>
</dbReference>
<dbReference type="EMBL" id="JBHEZZ010000012">
    <property type="protein sequence ID" value="MFC1403947.1"/>
    <property type="molecule type" value="Genomic_DNA"/>
</dbReference>